<dbReference type="InterPro" id="IPR001638">
    <property type="entry name" value="Solute-binding_3/MltF_N"/>
</dbReference>
<gene>
    <name evidence="4" type="ORF">LX24_01730</name>
</gene>
<proteinExistence type="inferred from homology"/>
<dbReference type="EMBL" id="VNHM01000008">
    <property type="protein sequence ID" value="TYO95379.1"/>
    <property type="molecule type" value="Genomic_DNA"/>
</dbReference>
<feature type="domain" description="Solute-binding protein family 3/N-terminal" evidence="3">
    <location>
        <begin position="35"/>
        <end position="255"/>
    </location>
</feature>
<dbReference type="SMART" id="SM00062">
    <property type="entry name" value="PBPb"/>
    <property type="match status" value="1"/>
</dbReference>
<evidence type="ECO:0000313" key="4">
    <source>
        <dbReference type="EMBL" id="TYO95379.1"/>
    </source>
</evidence>
<dbReference type="Proteomes" id="UP000323166">
    <property type="component" value="Unassembled WGS sequence"/>
</dbReference>
<sequence length="320" mass="35022">MRFKFLVTTLLAMILLMAAATGCTQNGRENTADNKLKIGSLTIEENLPILVAQENGYFDAENVQVEFVPFQSPVESQSAFQSGELDGMVTDMMIALLLKSSGEDLRITSIALGATPPEGRFAIVASPGSDIETVQDLKGKSIGISNNSIIEYVTDGILRQAGMNPSDVQKTTVAKIPVRVEMLLNNQIDAITVPDPNISYAVSKGARVVADDTTGENLSQSVVIMKQEVLDQKAEAVSRFYKAYARAVQDINSEPDKYKGLMVANINIPEQIVDSYQVQSYPQPQLPVEKDVNNVIAWLRDKDLLQNDINYEGVVQEGLY</sequence>
<evidence type="ECO:0000313" key="5">
    <source>
        <dbReference type="Proteomes" id="UP000323166"/>
    </source>
</evidence>
<evidence type="ECO:0000259" key="3">
    <source>
        <dbReference type="SMART" id="SM00062"/>
    </source>
</evidence>
<dbReference type="Gene3D" id="3.40.190.10">
    <property type="entry name" value="Periplasmic binding protein-like II"/>
    <property type="match status" value="2"/>
</dbReference>
<dbReference type="AlphaFoldDB" id="A0A5S4ZRL8"/>
<dbReference type="Pfam" id="PF09084">
    <property type="entry name" value="NMT1"/>
    <property type="match status" value="1"/>
</dbReference>
<evidence type="ECO:0000256" key="2">
    <source>
        <dbReference type="SAM" id="SignalP"/>
    </source>
</evidence>
<keyword evidence="5" id="KW-1185">Reference proteome</keyword>
<feature type="signal peptide" evidence="2">
    <location>
        <begin position="1"/>
        <end position="20"/>
    </location>
</feature>
<reference evidence="4 5" key="1">
    <citation type="submission" date="2019-07" db="EMBL/GenBank/DDBJ databases">
        <title>Genomic Encyclopedia of Type Strains, Phase I: the one thousand microbial genomes (KMG-I) project.</title>
        <authorList>
            <person name="Kyrpides N."/>
        </authorList>
    </citation>
    <scope>NUCLEOTIDE SEQUENCE [LARGE SCALE GENOMIC DNA]</scope>
    <source>
        <strain evidence="4 5">DSM 6562</strain>
    </source>
</reference>
<organism evidence="4 5">
    <name type="scientific">Desulfallas thermosapovorans DSM 6562</name>
    <dbReference type="NCBI Taxonomy" id="1121431"/>
    <lineage>
        <taxon>Bacteria</taxon>
        <taxon>Bacillati</taxon>
        <taxon>Bacillota</taxon>
        <taxon>Clostridia</taxon>
        <taxon>Eubacteriales</taxon>
        <taxon>Desulfallaceae</taxon>
        <taxon>Desulfallas</taxon>
    </lineage>
</organism>
<feature type="chain" id="PRO_5024284941" evidence="2">
    <location>
        <begin position="21"/>
        <end position="320"/>
    </location>
</feature>
<dbReference type="PROSITE" id="PS51257">
    <property type="entry name" value="PROKAR_LIPOPROTEIN"/>
    <property type="match status" value="1"/>
</dbReference>
<dbReference type="PANTHER" id="PTHR30024">
    <property type="entry name" value="ALIPHATIC SULFONATES-BINDING PROTEIN-RELATED"/>
    <property type="match status" value="1"/>
</dbReference>
<comment type="similarity">
    <text evidence="1">Belongs to the bacterial solute-binding protein SsuA/TauA family.</text>
</comment>
<keyword evidence="2" id="KW-0732">Signal</keyword>
<name>A0A5S4ZRL8_9FIRM</name>
<protein>
    <submittedName>
        <fullName evidence="4">NitT/TauT family transport system substrate-binding protein</fullName>
    </submittedName>
</protein>
<evidence type="ECO:0000256" key="1">
    <source>
        <dbReference type="ARBA" id="ARBA00010742"/>
    </source>
</evidence>
<dbReference type="RefSeq" id="WP_166511725.1">
    <property type="nucleotide sequence ID" value="NZ_VNHM01000008.1"/>
</dbReference>
<accession>A0A5S4ZRL8</accession>
<dbReference type="InterPro" id="IPR015168">
    <property type="entry name" value="SsuA/THI5"/>
</dbReference>
<comment type="caution">
    <text evidence="4">The sequence shown here is derived from an EMBL/GenBank/DDBJ whole genome shotgun (WGS) entry which is preliminary data.</text>
</comment>
<dbReference type="SUPFAM" id="SSF53850">
    <property type="entry name" value="Periplasmic binding protein-like II"/>
    <property type="match status" value="1"/>
</dbReference>